<keyword evidence="5" id="KW-1133">Transmembrane helix</keyword>
<feature type="active site" description="Proton donor" evidence="3">
    <location>
        <position position="278"/>
    </location>
</feature>
<evidence type="ECO:0000259" key="6">
    <source>
        <dbReference type="PROSITE" id="PS51764"/>
    </source>
</evidence>
<evidence type="ECO:0000256" key="2">
    <source>
        <dbReference type="ARBA" id="ARBA00023295"/>
    </source>
</evidence>
<evidence type="ECO:0000256" key="5">
    <source>
        <dbReference type="SAM" id="Phobius"/>
    </source>
</evidence>
<reference evidence="7" key="1">
    <citation type="submission" date="2021-11" db="EMBL/GenBank/DDBJ databases">
        <title>Streptomyces corallinus and Kineosporia corallina sp. nov., two new coral-derived marine actinobacteria.</title>
        <authorList>
            <person name="Buangrab K."/>
            <person name="Sutthacheep M."/>
            <person name="Yeemin T."/>
            <person name="Harunari E."/>
            <person name="Igarashi Y."/>
            <person name="Sripreechasak P."/>
            <person name="Kanchanasin P."/>
            <person name="Tanasupawat S."/>
            <person name="Phongsopitanun W."/>
        </authorList>
    </citation>
    <scope>NUCLEOTIDE SEQUENCE</scope>
    <source>
        <strain evidence="7">JCM 31032</strain>
    </source>
</reference>
<evidence type="ECO:0000256" key="1">
    <source>
        <dbReference type="ARBA" id="ARBA00022801"/>
    </source>
</evidence>
<dbReference type="InterPro" id="IPR022790">
    <property type="entry name" value="GH26_dom"/>
</dbReference>
<feature type="compositionally biased region" description="Gly residues" evidence="4">
    <location>
        <begin position="34"/>
        <end position="59"/>
    </location>
</feature>
<feature type="transmembrane region" description="Helical" evidence="5">
    <location>
        <begin position="105"/>
        <end position="124"/>
    </location>
</feature>
<organism evidence="7 8">
    <name type="scientific">Kineosporia babensis</name>
    <dbReference type="NCBI Taxonomy" id="499548"/>
    <lineage>
        <taxon>Bacteria</taxon>
        <taxon>Bacillati</taxon>
        <taxon>Actinomycetota</taxon>
        <taxon>Actinomycetes</taxon>
        <taxon>Kineosporiales</taxon>
        <taxon>Kineosporiaceae</taxon>
        <taxon>Kineosporia</taxon>
    </lineage>
</organism>
<evidence type="ECO:0000313" key="7">
    <source>
        <dbReference type="EMBL" id="MCD5312219.1"/>
    </source>
</evidence>
<comment type="caution">
    <text evidence="7">The sequence shown here is derived from an EMBL/GenBank/DDBJ whole genome shotgun (WGS) entry which is preliminary data.</text>
</comment>
<name>A0A9X1STR8_9ACTN</name>
<feature type="region of interest" description="Disordered" evidence="4">
    <location>
        <begin position="1"/>
        <end position="89"/>
    </location>
</feature>
<gene>
    <name evidence="7" type="ORF">LR394_15025</name>
</gene>
<proteinExistence type="inferred from homology"/>
<comment type="similarity">
    <text evidence="3">Belongs to the glycosyl hydrolase 26 family.</text>
</comment>
<sequence>MPRGDRDDRMEKGERTTPAPDRSERGLRSRSGTPGHGNTGSRGNTGGRGISGAGSGGISAGSPSGNRGVGPRPPAQANPQQSMRPVKKTWRDWRPNQIVLRRNQVLTLGLVTALVILIAVAGVYKSMTAEEAPVLTGADVTTPKETQSAATTVPLKGRMGAFTQTDSAAYDEFEKWWGMDLTYVVDFGDRKTWEQIANPAHVLDTWNKDKYRLVLGVPMLPDELLDAGMESWDEDAMPVKKREMAKGGDGDYDQYFTELGENLVAAGQEDAILRVGWEMNIESWMWGIDDPKIYVKYYKQIVDTMREVPGNKFEFDWNVNNGYNPNSAPDYYPGDKYLDYVGVDVYDLHKGNYPYPKKCSQACREEMQTAAWEQNIFGGPTGLSFWTTFAAEHGKPVSIPEWALWDRVDNTGGADNPLFIQFMHDYLTRSQNNVAYANYFEANSAQGDHMLTESFPKSAKVFKELFSPKK</sequence>
<keyword evidence="5" id="KW-0812">Transmembrane</keyword>
<dbReference type="Gene3D" id="3.20.20.80">
    <property type="entry name" value="Glycosidases"/>
    <property type="match status" value="1"/>
</dbReference>
<dbReference type="GO" id="GO:0004553">
    <property type="term" value="F:hydrolase activity, hydrolyzing O-glycosyl compounds"/>
    <property type="evidence" value="ECO:0007669"/>
    <property type="project" value="InterPro"/>
</dbReference>
<evidence type="ECO:0000256" key="4">
    <source>
        <dbReference type="SAM" id="MobiDB-lite"/>
    </source>
</evidence>
<evidence type="ECO:0000313" key="8">
    <source>
        <dbReference type="Proteomes" id="UP001138997"/>
    </source>
</evidence>
<dbReference type="RefSeq" id="WP_231442674.1">
    <property type="nucleotide sequence ID" value="NZ_JAJOMB010000007.1"/>
</dbReference>
<dbReference type="Pfam" id="PF02156">
    <property type="entry name" value="Glyco_hydro_26"/>
    <property type="match status" value="1"/>
</dbReference>
<feature type="compositionally biased region" description="Basic and acidic residues" evidence="4">
    <location>
        <begin position="1"/>
        <end position="27"/>
    </location>
</feature>
<keyword evidence="5" id="KW-0472">Membrane</keyword>
<accession>A0A9X1STR8</accession>
<protein>
    <recommendedName>
        <fullName evidence="6">GH26 domain-containing protein</fullName>
    </recommendedName>
</protein>
<dbReference type="SUPFAM" id="SSF51445">
    <property type="entry name" value="(Trans)glycosidases"/>
    <property type="match status" value="1"/>
</dbReference>
<dbReference type="AlphaFoldDB" id="A0A9X1STR8"/>
<evidence type="ECO:0000256" key="3">
    <source>
        <dbReference type="PROSITE-ProRule" id="PRU01100"/>
    </source>
</evidence>
<dbReference type="EMBL" id="JAJOMB010000007">
    <property type="protein sequence ID" value="MCD5312219.1"/>
    <property type="molecule type" value="Genomic_DNA"/>
</dbReference>
<dbReference type="Proteomes" id="UP001138997">
    <property type="component" value="Unassembled WGS sequence"/>
</dbReference>
<dbReference type="PROSITE" id="PS51764">
    <property type="entry name" value="GH26"/>
    <property type="match status" value="1"/>
</dbReference>
<feature type="active site" description="Nucleophile" evidence="3">
    <location>
        <position position="401"/>
    </location>
</feature>
<feature type="domain" description="GH26" evidence="6">
    <location>
        <begin position="118"/>
        <end position="454"/>
    </location>
</feature>
<keyword evidence="2 3" id="KW-0326">Glycosidase</keyword>
<keyword evidence="1 3" id="KW-0378">Hydrolase</keyword>
<keyword evidence="8" id="KW-1185">Reference proteome</keyword>
<dbReference type="InterPro" id="IPR017853">
    <property type="entry name" value="GH"/>
</dbReference>